<comment type="caution">
    <text evidence="12">The sequence shown here is derived from an EMBL/GenBank/DDBJ whole genome shotgun (WGS) entry which is preliminary data.</text>
</comment>
<gene>
    <name evidence="12" type="ORF">SCUCBS95973_003830</name>
</gene>
<keyword evidence="6" id="KW-0999">Mitochondrion inner membrane</keyword>
<comment type="similarity">
    <text evidence="2 10">Belongs to the mitochondrial carrier (TC 2.A.29) family.</text>
</comment>
<evidence type="ECO:0000256" key="10">
    <source>
        <dbReference type="RuleBase" id="RU000488"/>
    </source>
</evidence>
<keyword evidence="5" id="KW-0677">Repeat</keyword>
<feature type="region of interest" description="Disordered" evidence="11">
    <location>
        <begin position="169"/>
        <end position="189"/>
    </location>
</feature>
<evidence type="ECO:0000256" key="1">
    <source>
        <dbReference type="ARBA" id="ARBA00004141"/>
    </source>
</evidence>
<evidence type="ECO:0000256" key="6">
    <source>
        <dbReference type="ARBA" id="ARBA00022792"/>
    </source>
</evidence>
<keyword evidence="3 10" id="KW-0813">Transport</keyword>
<comment type="subcellular location">
    <subcellularLocation>
        <location evidence="1">Membrane</location>
        <topology evidence="1">Multi-pass membrane protein</topology>
    </subcellularLocation>
</comment>
<evidence type="ECO:0000256" key="3">
    <source>
        <dbReference type="ARBA" id="ARBA00022448"/>
    </source>
</evidence>
<feature type="repeat" description="Solcar" evidence="9">
    <location>
        <begin position="133"/>
        <end position="241"/>
    </location>
</feature>
<accession>A0ABP0BJR4</accession>
<evidence type="ECO:0000256" key="11">
    <source>
        <dbReference type="SAM" id="MobiDB-lite"/>
    </source>
</evidence>
<feature type="repeat" description="Solcar" evidence="9">
    <location>
        <begin position="18"/>
        <end position="119"/>
    </location>
</feature>
<evidence type="ECO:0000256" key="5">
    <source>
        <dbReference type="ARBA" id="ARBA00022737"/>
    </source>
</evidence>
<proteinExistence type="inferred from homology"/>
<evidence type="ECO:0000256" key="2">
    <source>
        <dbReference type="ARBA" id="ARBA00006375"/>
    </source>
</evidence>
<evidence type="ECO:0000256" key="9">
    <source>
        <dbReference type="PROSITE-ProRule" id="PRU00282"/>
    </source>
</evidence>
<dbReference type="SUPFAM" id="SSF103506">
    <property type="entry name" value="Mitochondrial carrier"/>
    <property type="match status" value="1"/>
</dbReference>
<evidence type="ECO:0000313" key="12">
    <source>
        <dbReference type="EMBL" id="CAK7219464.1"/>
    </source>
</evidence>
<keyword evidence="13" id="KW-1185">Reference proteome</keyword>
<keyword evidence="8 9" id="KW-0472">Membrane</keyword>
<dbReference type="PANTHER" id="PTHR45667">
    <property type="entry name" value="S-ADENOSYLMETHIONINE MITOCHONDRIAL CARRIER PROTEIN"/>
    <property type="match status" value="1"/>
</dbReference>
<dbReference type="Pfam" id="PF00153">
    <property type="entry name" value="Mito_carr"/>
    <property type="match status" value="3"/>
</dbReference>
<feature type="repeat" description="Solcar" evidence="9">
    <location>
        <begin position="262"/>
        <end position="363"/>
    </location>
</feature>
<evidence type="ECO:0000256" key="4">
    <source>
        <dbReference type="ARBA" id="ARBA00022692"/>
    </source>
</evidence>
<evidence type="ECO:0000256" key="8">
    <source>
        <dbReference type="ARBA" id="ARBA00023136"/>
    </source>
</evidence>
<dbReference type="Gene3D" id="1.50.40.10">
    <property type="entry name" value="Mitochondrial carrier domain"/>
    <property type="match status" value="2"/>
</dbReference>
<sequence>MGDGSRTNGTSSKKDNDITHKEVMLAGAFAAFTVDLLVYPLDTIKTRMQSRDYIKTYADMSASSPPKATATAAAAALQRTAVPSAYALRGLYQGIGTVILATLPASGVFFTTYEWAKTIVGHALPTVTGSPAPPALVHALSSGMAELASCLVLTPAEVIKQNAQMIRKSAGESGTTGTTKKTAKTAKSMSTASTSLQALRMLANAEGGAIRRLLSGYTALAARNLPFTAMQFPMFEALRVRLRQRWDSRQGASTHHAHPLLVVGAVNGLSAGTSGSVAAVITTPFDVVKTRMMLGVDMERTVESESESKSKNKPRRPNALRLARIVYDEHGVRGLFRGGAFRAGWTFVGSGLYLGTYEVAKAWLRDDNGEGVGEQLCSAMQ</sequence>
<organism evidence="12 13">
    <name type="scientific">Sporothrix curviconia</name>
    <dbReference type="NCBI Taxonomy" id="1260050"/>
    <lineage>
        <taxon>Eukaryota</taxon>
        <taxon>Fungi</taxon>
        <taxon>Dikarya</taxon>
        <taxon>Ascomycota</taxon>
        <taxon>Pezizomycotina</taxon>
        <taxon>Sordariomycetes</taxon>
        <taxon>Sordariomycetidae</taxon>
        <taxon>Ophiostomatales</taxon>
        <taxon>Ophiostomataceae</taxon>
        <taxon>Sporothrix</taxon>
    </lineage>
</organism>
<keyword evidence="7" id="KW-1133">Transmembrane helix</keyword>
<feature type="compositionally biased region" description="Low complexity" evidence="11">
    <location>
        <begin position="171"/>
        <end position="189"/>
    </location>
</feature>
<protein>
    <recommendedName>
        <fullName evidence="14">Mitochondrial carrier protein</fullName>
    </recommendedName>
</protein>
<dbReference type="EMBL" id="CAWUHB010000017">
    <property type="protein sequence ID" value="CAK7219464.1"/>
    <property type="molecule type" value="Genomic_DNA"/>
</dbReference>
<dbReference type="Proteomes" id="UP001642405">
    <property type="component" value="Unassembled WGS sequence"/>
</dbReference>
<keyword evidence="4 9" id="KW-0812">Transmembrane</keyword>
<evidence type="ECO:0000313" key="13">
    <source>
        <dbReference type="Proteomes" id="UP001642405"/>
    </source>
</evidence>
<reference evidence="12 13" key="1">
    <citation type="submission" date="2024-01" db="EMBL/GenBank/DDBJ databases">
        <authorList>
            <person name="Allen C."/>
            <person name="Tagirdzhanova G."/>
        </authorList>
    </citation>
    <scope>NUCLEOTIDE SEQUENCE [LARGE SCALE GENOMIC DNA]</scope>
</reference>
<evidence type="ECO:0000256" key="7">
    <source>
        <dbReference type="ARBA" id="ARBA00022989"/>
    </source>
</evidence>
<keyword evidence="6" id="KW-0496">Mitochondrion</keyword>
<name>A0ABP0BJR4_9PEZI</name>
<dbReference type="PROSITE" id="PS50920">
    <property type="entry name" value="SOLCAR"/>
    <property type="match status" value="3"/>
</dbReference>
<dbReference type="InterPro" id="IPR023395">
    <property type="entry name" value="MCP_dom_sf"/>
</dbReference>
<dbReference type="InterPro" id="IPR018108">
    <property type="entry name" value="MCP_transmembrane"/>
</dbReference>
<evidence type="ECO:0008006" key="14">
    <source>
        <dbReference type="Google" id="ProtNLM"/>
    </source>
</evidence>